<evidence type="ECO:0000313" key="12">
    <source>
        <dbReference type="EMBL" id="KAK9293632.1"/>
    </source>
</evidence>
<evidence type="ECO:0000256" key="4">
    <source>
        <dbReference type="ARBA" id="ARBA00022553"/>
    </source>
</evidence>
<proteinExistence type="predicted"/>
<dbReference type="AlphaFoldDB" id="A0AAW0Z885"/>
<evidence type="ECO:0000256" key="6">
    <source>
        <dbReference type="ARBA" id="ARBA00023212"/>
    </source>
</evidence>
<dbReference type="PANTHER" id="PTHR23065">
    <property type="entry name" value="PROLINE-SERINE-THREONINE PHOSPHATASE INTERACTING PROTEIN 1"/>
    <property type="match status" value="1"/>
</dbReference>
<keyword evidence="6" id="KW-0206">Cytoskeleton</keyword>
<dbReference type="PRINTS" id="PR00452">
    <property type="entry name" value="SH3DOMAIN"/>
</dbReference>
<keyword evidence="5 8" id="KW-0175">Coiled coil</keyword>
<evidence type="ECO:0000256" key="2">
    <source>
        <dbReference type="ARBA" id="ARBA00022443"/>
    </source>
</evidence>
<dbReference type="GO" id="GO:0005737">
    <property type="term" value="C:cytoplasm"/>
    <property type="evidence" value="ECO:0007669"/>
    <property type="project" value="TreeGrafter"/>
</dbReference>
<feature type="domain" description="F-BAR" evidence="11">
    <location>
        <begin position="439"/>
        <end position="725"/>
    </location>
</feature>
<dbReference type="SUPFAM" id="SSF50044">
    <property type="entry name" value="SH3-domain"/>
    <property type="match status" value="1"/>
</dbReference>
<dbReference type="PRINTS" id="PR00499">
    <property type="entry name" value="P67PHOX"/>
</dbReference>
<feature type="region of interest" description="Disordered" evidence="9">
    <location>
        <begin position="128"/>
        <end position="155"/>
    </location>
</feature>
<evidence type="ECO:0000313" key="13">
    <source>
        <dbReference type="Proteomes" id="UP001432146"/>
    </source>
</evidence>
<feature type="compositionally biased region" description="Basic and acidic residues" evidence="9">
    <location>
        <begin position="625"/>
        <end position="649"/>
    </location>
</feature>
<feature type="compositionally biased region" description="Acidic residues" evidence="9">
    <location>
        <begin position="916"/>
        <end position="927"/>
    </location>
</feature>
<feature type="compositionally biased region" description="Basic and acidic residues" evidence="9">
    <location>
        <begin position="212"/>
        <end position="223"/>
    </location>
</feature>
<feature type="region of interest" description="Disordered" evidence="9">
    <location>
        <begin position="175"/>
        <end position="261"/>
    </location>
</feature>
<dbReference type="InterPro" id="IPR035656">
    <property type="entry name" value="Nostrin_SH3"/>
</dbReference>
<dbReference type="InterPro" id="IPR031160">
    <property type="entry name" value="F_BAR_dom"/>
</dbReference>
<evidence type="ECO:0000256" key="7">
    <source>
        <dbReference type="PROSITE-ProRule" id="PRU00192"/>
    </source>
</evidence>
<dbReference type="Gene3D" id="6.10.140.470">
    <property type="match status" value="1"/>
</dbReference>
<dbReference type="Gene3D" id="2.30.30.40">
    <property type="entry name" value="SH3 Domains"/>
    <property type="match status" value="1"/>
</dbReference>
<organism evidence="12 13">
    <name type="scientific">Tetragonisca angustula</name>
    <dbReference type="NCBI Taxonomy" id="166442"/>
    <lineage>
        <taxon>Eukaryota</taxon>
        <taxon>Metazoa</taxon>
        <taxon>Ecdysozoa</taxon>
        <taxon>Arthropoda</taxon>
        <taxon>Hexapoda</taxon>
        <taxon>Insecta</taxon>
        <taxon>Pterygota</taxon>
        <taxon>Neoptera</taxon>
        <taxon>Endopterygota</taxon>
        <taxon>Hymenoptera</taxon>
        <taxon>Apocrita</taxon>
        <taxon>Aculeata</taxon>
        <taxon>Apoidea</taxon>
        <taxon>Anthophila</taxon>
        <taxon>Apidae</taxon>
        <taxon>Tetragonisca</taxon>
    </lineage>
</organism>
<feature type="compositionally biased region" description="Basic and acidic residues" evidence="9">
    <location>
        <begin position="241"/>
        <end position="252"/>
    </location>
</feature>
<name>A0AAW0Z885_9HYME</name>
<comment type="subcellular location">
    <subcellularLocation>
        <location evidence="1">Cytoplasm</location>
        <location evidence="1">Cytoskeleton</location>
    </subcellularLocation>
</comment>
<dbReference type="PROSITE" id="PS50002">
    <property type="entry name" value="SH3"/>
    <property type="match status" value="1"/>
</dbReference>
<feature type="compositionally biased region" description="Basic and acidic residues" evidence="9">
    <location>
        <begin position="898"/>
        <end position="908"/>
    </location>
</feature>
<evidence type="ECO:0000256" key="9">
    <source>
        <dbReference type="SAM" id="MobiDB-lite"/>
    </source>
</evidence>
<dbReference type="FunFam" id="2.30.30.40:FF:000072">
    <property type="entry name" value="Unconventional Myosin IB"/>
    <property type="match status" value="1"/>
</dbReference>
<dbReference type="CDD" id="cd11823">
    <property type="entry name" value="SH3_Nostrin"/>
    <property type="match status" value="1"/>
</dbReference>
<feature type="region of interest" description="Disordered" evidence="9">
    <location>
        <begin position="898"/>
        <end position="951"/>
    </location>
</feature>
<evidence type="ECO:0000259" key="10">
    <source>
        <dbReference type="PROSITE" id="PS50002"/>
    </source>
</evidence>
<dbReference type="SUPFAM" id="SSF103657">
    <property type="entry name" value="BAR/IMD domain-like"/>
    <property type="match status" value="1"/>
</dbReference>
<dbReference type="InterPro" id="IPR001060">
    <property type="entry name" value="FCH_dom"/>
</dbReference>
<feature type="region of interest" description="Disordered" evidence="9">
    <location>
        <begin position="611"/>
        <end position="649"/>
    </location>
</feature>
<dbReference type="EMBL" id="JAWNGG020000397">
    <property type="protein sequence ID" value="KAK9293632.1"/>
    <property type="molecule type" value="Genomic_DNA"/>
</dbReference>
<evidence type="ECO:0000259" key="11">
    <source>
        <dbReference type="PROSITE" id="PS51741"/>
    </source>
</evidence>
<dbReference type="SMART" id="SM00055">
    <property type="entry name" value="FCH"/>
    <property type="match status" value="1"/>
</dbReference>
<dbReference type="Pfam" id="PF00611">
    <property type="entry name" value="FCH"/>
    <property type="match status" value="1"/>
</dbReference>
<feature type="region of interest" description="Disordered" evidence="9">
    <location>
        <begin position="361"/>
        <end position="402"/>
    </location>
</feature>
<feature type="compositionally biased region" description="Low complexity" evidence="9">
    <location>
        <begin position="611"/>
        <end position="621"/>
    </location>
</feature>
<evidence type="ECO:0000256" key="1">
    <source>
        <dbReference type="ARBA" id="ARBA00004245"/>
    </source>
</evidence>
<gene>
    <name evidence="12" type="ORF">QLX08_011488</name>
</gene>
<dbReference type="InterPro" id="IPR027267">
    <property type="entry name" value="AH/BAR_dom_sf"/>
</dbReference>
<evidence type="ECO:0000256" key="8">
    <source>
        <dbReference type="PROSITE-ProRule" id="PRU01077"/>
    </source>
</evidence>
<evidence type="ECO:0000256" key="3">
    <source>
        <dbReference type="ARBA" id="ARBA00022490"/>
    </source>
</evidence>
<protein>
    <recommendedName>
        <fullName evidence="14">Nostrin</fullName>
    </recommendedName>
</protein>
<dbReference type="Gene3D" id="1.20.1270.60">
    <property type="entry name" value="Arfaptin homology (AH) domain/BAR domain"/>
    <property type="match status" value="1"/>
</dbReference>
<feature type="compositionally biased region" description="Basic and acidic residues" evidence="9">
    <location>
        <begin position="145"/>
        <end position="155"/>
    </location>
</feature>
<keyword evidence="13" id="KW-1185">Reference proteome</keyword>
<feature type="compositionally biased region" description="Basic and acidic residues" evidence="9">
    <location>
        <begin position="175"/>
        <end position="206"/>
    </location>
</feature>
<feature type="compositionally biased region" description="Polar residues" evidence="9">
    <location>
        <begin position="72"/>
        <end position="85"/>
    </location>
</feature>
<feature type="compositionally biased region" description="Polar residues" evidence="9">
    <location>
        <begin position="935"/>
        <end position="949"/>
    </location>
</feature>
<dbReference type="Proteomes" id="UP001432146">
    <property type="component" value="Unassembled WGS sequence"/>
</dbReference>
<dbReference type="InterPro" id="IPR057870">
    <property type="entry name" value="HR1_TOCA"/>
</dbReference>
<feature type="compositionally biased region" description="Polar residues" evidence="9">
    <location>
        <begin position="379"/>
        <end position="389"/>
    </location>
</feature>
<feature type="domain" description="SH3" evidence="10">
    <location>
        <begin position="950"/>
        <end position="1008"/>
    </location>
</feature>
<keyword evidence="4" id="KW-0597">Phosphoprotein</keyword>
<dbReference type="GO" id="GO:0043226">
    <property type="term" value="C:organelle"/>
    <property type="evidence" value="ECO:0007669"/>
    <property type="project" value="UniProtKB-ARBA"/>
</dbReference>
<feature type="region of interest" description="Disordered" evidence="9">
    <location>
        <begin position="65"/>
        <end position="98"/>
    </location>
</feature>
<dbReference type="InterPro" id="IPR001452">
    <property type="entry name" value="SH3_domain"/>
</dbReference>
<evidence type="ECO:0000256" key="5">
    <source>
        <dbReference type="ARBA" id="ARBA00023054"/>
    </source>
</evidence>
<comment type="caution">
    <text evidence="12">The sequence shown here is derived from an EMBL/GenBank/DDBJ whole genome shotgun (WGS) entry which is preliminary data.</text>
</comment>
<sequence>MAEAKHVSAWATLKLARRLTSSSNGANTTAHAAGSTTIWYDVPAPVIIHCCQELAGNAIDSMEKRERATDVVTDSNEPSTTTTDNIPDDSALGNETRHRNTVELTAVTSVNTDDEGVPRISFSFLQADDESKTREASVAAVTSSENDRDASTRDQLYDFPRNSYVVLDEIESEKVVESSGDERHAAVEVSCPEKFHAETRNEPPEHGEEDSRESQGLDDETHRGITITSVERATVSPEEGTDTRDRPCRGRVEGSNVVSSRRDRYPKRHRLEKAWEKMRSWLREETSRINDVMNKHARLQAVGALAEESCNQASYDLTKAKTRQSGSILRVEEFGLSSVSEENLDTFPSPGDVVVSSRGRTNVRAPTKSDESLGKMVASTDNLALNEPTSRNEEASRASISLSMDKLSTDAENDETVRDHARNAGLIKRRMLGSIRGLMASTHLLHSPSSHEADEGGQGGFEDVRRYVKQGGDFCKELASILHERAELEAAYAKGLSKLSNKLTKACAKDQGGNGSGGVNEAWRCVGEEMEAAAEAHRIWGITLSEQIAKPLRVGVAEAQGRSRKSIENSVDKAGKSLHEWRNIATKSKKQSFACARENERLQDLARLQSISQSQQSNNKSSTHHMTEKEASKLETRRRKAEDSSRRADTEFYTVSVRAERARLEYESTVRKGAKQMELLEEERLSALKDLANVYLAHLQALAPRLQQSADRLAAPIRNCNVSQDIEILKNLIRRVESNDGCNADQLLPDFYAEHVTLAMNRERRKQALVRVLHLIRQDLERERRGREGLETLHRAFIATPAFAADESTQNVTEKLHHMRSMLLYLEAARYKVGGTLAEVEGSKRDKHPLAEHILVSRDKQGLQQSVLKIPSWAKNESFEIQCDEDEMDVHLVKDHDAESRHWADRTAGDGNSENPPDEDDFSDFDEFSSHSEDNNNQDVDATETNGKSDGTEQCRAIYQYSANLNDELSLSPGDLITVHQKQPDGWWIGECRGRTGIFPATYVQVIH</sequence>
<reference evidence="12 13" key="1">
    <citation type="submission" date="2024-05" db="EMBL/GenBank/DDBJ databases">
        <title>The nuclear and mitochondrial genome assemblies of Tetragonisca angustula (Apidae: Meliponini), a tiny yet remarkable pollinator in the Neotropics.</title>
        <authorList>
            <person name="Ferrari R."/>
            <person name="Ricardo P.C."/>
            <person name="Dias F.C."/>
            <person name="Araujo N.S."/>
            <person name="Soares D.O."/>
            <person name="Zhou Q.-S."/>
            <person name="Zhu C.-D."/>
            <person name="Coutinho L."/>
            <person name="Airas M.C."/>
            <person name="Batista T.M."/>
        </authorList>
    </citation>
    <scope>NUCLEOTIDE SEQUENCE [LARGE SCALE GENOMIC DNA]</scope>
    <source>
        <strain evidence="12">ASF017062</strain>
        <tissue evidence="12">Abdomen</tissue>
    </source>
</reference>
<dbReference type="Pfam" id="PF14604">
    <property type="entry name" value="SH3_9"/>
    <property type="match status" value="1"/>
</dbReference>
<dbReference type="InterPro" id="IPR036028">
    <property type="entry name" value="SH3-like_dom_sf"/>
</dbReference>
<dbReference type="GO" id="GO:0005886">
    <property type="term" value="C:plasma membrane"/>
    <property type="evidence" value="ECO:0007669"/>
    <property type="project" value="TreeGrafter"/>
</dbReference>
<keyword evidence="3" id="KW-0963">Cytoplasm</keyword>
<dbReference type="SMART" id="SM00326">
    <property type="entry name" value="SH3"/>
    <property type="match status" value="1"/>
</dbReference>
<dbReference type="Pfam" id="PF25610">
    <property type="entry name" value="HR1_TOCA"/>
    <property type="match status" value="1"/>
</dbReference>
<dbReference type="PROSITE" id="PS51741">
    <property type="entry name" value="F_BAR"/>
    <property type="match status" value="1"/>
</dbReference>
<dbReference type="GO" id="GO:0016192">
    <property type="term" value="P:vesicle-mediated transport"/>
    <property type="evidence" value="ECO:0007669"/>
    <property type="project" value="UniProtKB-ARBA"/>
</dbReference>
<accession>A0AAW0Z885</accession>
<dbReference type="PANTHER" id="PTHR23065:SF7">
    <property type="entry name" value="NOSTRIN, ISOFORM H"/>
    <property type="match status" value="1"/>
</dbReference>
<evidence type="ECO:0008006" key="14">
    <source>
        <dbReference type="Google" id="ProtNLM"/>
    </source>
</evidence>
<keyword evidence="2 7" id="KW-0728">SH3 domain</keyword>